<protein>
    <submittedName>
        <fullName evidence="2">Uncharacterized protein</fullName>
    </submittedName>
</protein>
<feature type="transmembrane region" description="Helical" evidence="1">
    <location>
        <begin position="5"/>
        <end position="22"/>
    </location>
</feature>
<organism evidence="2 3">
    <name type="scientific">Staphylococcus delphini</name>
    <dbReference type="NCBI Taxonomy" id="53344"/>
    <lineage>
        <taxon>Bacteria</taxon>
        <taxon>Bacillati</taxon>
        <taxon>Bacillota</taxon>
        <taxon>Bacilli</taxon>
        <taxon>Bacillales</taxon>
        <taxon>Staphylococcaceae</taxon>
        <taxon>Staphylococcus</taxon>
        <taxon>Staphylococcus intermedius group</taxon>
    </lineage>
</organism>
<name>A0AAQ0D783_9STAP</name>
<evidence type="ECO:0000256" key="1">
    <source>
        <dbReference type="SAM" id="Phobius"/>
    </source>
</evidence>
<dbReference type="EMBL" id="CP063367">
    <property type="protein sequence ID" value="QUM69325.1"/>
    <property type="molecule type" value="Genomic_DNA"/>
</dbReference>
<dbReference type="RefSeq" id="WP_164715589.1">
    <property type="nucleotide sequence ID" value="NZ_CP063367.1"/>
</dbReference>
<keyword evidence="1" id="KW-1133">Transmembrane helix</keyword>
<evidence type="ECO:0000313" key="2">
    <source>
        <dbReference type="EMBL" id="QUM69325.1"/>
    </source>
</evidence>
<feature type="transmembrane region" description="Helical" evidence="1">
    <location>
        <begin position="28"/>
        <end position="45"/>
    </location>
</feature>
<reference evidence="2" key="1">
    <citation type="journal article" date="2021" name="Front. Microbiol.">
        <title>Presence and Characterization of a Novel cfr-Carrying Tn558 Transposon Derivative in Staphylococcus delphini Isolated From Retail Food.</title>
        <authorList>
            <person name="Zhang F."/>
            <person name="Wu S."/>
            <person name="Huang J."/>
            <person name="Yang R."/>
            <person name="Zhang J."/>
            <person name="Lei T."/>
            <person name="Dai J."/>
            <person name="Ding Y."/>
            <person name="Xue L."/>
            <person name="Wang J."/>
            <person name="Chen M."/>
            <person name="Wu Q."/>
        </authorList>
    </citation>
    <scope>NUCLEOTIDE SEQUENCE</scope>
    <source>
        <strain evidence="2">2794-1</strain>
    </source>
</reference>
<proteinExistence type="predicted"/>
<evidence type="ECO:0000313" key="3">
    <source>
        <dbReference type="Proteomes" id="UP000675994"/>
    </source>
</evidence>
<keyword evidence="1" id="KW-0472">Membrane</keyword>
<dbReference type="Proteomes" id="UP000675994">
    <property type="component" value="Chromosome"/>
</dbReference>
<gene>
    <name evidence="2" type="ORF">IPU22_12415</name>
</gene>
<dbReference type="AlphaFoldDB" id="A0AAQ0D783"/>
<sequence length="54" mass="6150">MSKNLLRLIIVIIFTISTVVFIVKEDWVFSAIFGIISIVFLLRLIQGANNDKNL</sequence>
<keyword evidence="1" id="KW-0812">Transmembrane</keyword>
<accession>A0AAQ0D783</accession>